<keyword evidence="3" id="KW-1185">Reference proteome</keyword>
<dbReference type="Proteomes" id="UP000289738">
    <property type="component" value="Chromosome B04"/>
</dbReference>
<evidence type="ECO:0000313" key="2">
    <source>
        <dbReference type="EMBL" id="RYR11635.1"/>
    </source>
</evidence>
<dbReference type="PANTHER" id="PTHR44329">
    <property type="entry name" value="SERINE/THREONINE-PROTEIN KINASE TNNI3K-RELATED"/>
    <property type="match status" value="1"/>
</dbReference>
<accession>A0A444ZBS7</accession>
<gene>
    <name evidence="2" type="ORF">Ahy_B04g069142</name>
</gene>
<dbReference type="EMBL" id="SDMP01000014">
    <property type="protein sequence ID" value="RYR11635.1"/>
    <property type="molecule type" value="Genomic_DNA"/>
</dbReference>
<protein>
    <recommendedName>
        <fullName evidence="1">Serine-threonine/tyrosine-protein kinase catalytic domain-containing protein</fullName>
    </recommendedName>
</protein>
<dbReference type="Pfam" id="PF07714">
    <property type="entry name" value="PK_Tyr_Ser-Thr"/>
    <property type="match status" value="1"/>
</dbReference>
<dbReference type="Gene3D" id="1.10.510.10">
    <property type="entry name" value="Transferase(Phosphotransferase) domain 1"/>
    <property type="match status" value="1"/>
</dbReference>
<dbReference type="InterPro" id="IPR051681">
    <property type="entry name" value="Ser/Thr_Kinases-Pseudokinases"/>
</dbReference>
<dbReference type="SUPFAM" id="SSF56112">
    <property type="entry name" value="Protein kinase-like (PK-like)"/>
    <property type="match status" value="1"/>
</dbReference>
<comment type="caution">
    <text evidence="2">The sequence shown here is derived from an EMBL/GenBank/DDBJ whole genome shotgun (WGS) entry which is preliminary data.</text>
</comment>
<sequence>MTFQTIGFAQNSRPVIPSDCPPAMGALIEQCWSVHPDKRPEFWQVVEVLEQFESSLALDGTLTLVQNPLYQDHKKGLLHWIQKE</sequence>
<dbReference type="GO" id="GO:0004674">
    <property type="term" value="F:protein serine/threonine kinase activity"/>
    <property type="evidence" value="ECO:0007669"/>
    <property type="project" value="TreeGrafter"/>
</dbReference>
<dbReference type="PANTHER" id="PTHR44329:SF73">
    <property type="entry name" value="OS01G0201200 PROTEIN"/>
    <property type="match status" value="1"/>
</dbReference>
<dbReference type="AlphaFoldDB" id="A0A444ZBS7"/>
<evidence type="ECO:0000259" key="1">
    <source>
        <dbReference type="Pfam" id="PF07714"/>
    </source>
</evidence>
<name>A0A444ZBS7_ARAHY</name>
<dbReference type="InterPro" id="IPR001245">
    <property type="entry name" value="Ser-Thr/Tyr_kinase_cat_dom"/>
</dbReference>
<proteinExistence type="predicted"/>
<reference evidence="2 3" key="1">
    <citation type="submission" date="2019-01" db="EMBL/GenBank/DDBJ databases">
        <title>Sequencing of cultivated peanut Arachis hypogaea provides insights into genome evolution and oil improvement.</title>
        <authorList>
            <person name="Chen X."/>
        </authorList>
    </citation>
    <scope>NUCLEOTIDE SEQUENCE [LARGE SCALE GENOMIC DNA]</scope>
    <source>
        <strain evidence="3">cv. Fuhuasheng</strain>
        <tissue evidence="2">Leaves</tissue>
    </source>
</reference>
<organism evidence="2 3">
    <name type="scientific">Arachis hypogaea</name>
    <name type="common">Peanut</name>
    <dbReference type="NCBI Taxonomy" id="3818"/>
    <lineage>
        <taxon>Eukaryota</taxon>
        <taxon>Viridiplantae</taxon>
        <taxon>Streptophyta</taxon>
        <taxon>Embryophyta</taxon>
        <taxon>Tracheophyta</taxon>
        <taxon>Spermatophyta</taxon>
        <taxon>Magnoliopsida</taxon>
        <taxon>eudicotyledons</taxon>
        <taxon>Gunneridae</taxon>
        <taxon>Pentapetalae</taxon>
        <taxon>rosids</taxon>
        <taxon>fabids</taxon>
        <taxon>Fabales</taxon>
        <taxon>Fabaceae</taxon>
        <taxon>Papilionoideae</taxon>
        <taxon>50 kb inversion clade</taxon>
        <taxon>dalbergioids sensu lato</taxon>
        <taxon>Dalbergieae</taxon>
        <taxon>Pterocarpus clade</taxon>
        <taxon>Arachis</taxon>
    </lineage>
</organism>
<dbReference type="STRING" id="3818.A0A444ZBS7"/>
<evidence type="ECO:0000313" key="3">
    <source>
        <dbReference type="Proteomes" id="UP000289738"/>
    </source>
</evidence>
<feature type="domain" description="Serine-threonine/tyrosine-protein kinase catalytic" evidence="1">
    <location>
        <begin position="9"/>
        <end position="49"/>
    </location>
</feature>
<dbReference type="InterPro" id="IPR011009">
    <property type="entry name" value="Kinase-like_dom_sf"/>
</dbReference>